<dbReference type="EMBL" id="REFY01000002">
    <property type="protein sequence ID" value="RQG91624.1"/>
    <property type="molecule type" value="Genomic_DNA"/>
</dbReference>
<evidence type="ECO:0000313" key="2">
    <source>
        <dbReference type="EMBL" id="RQG91624.1"/>
    </source>
</evidence>
<proteinExistence type="predicted"/>
<comment type="caution">
    <text evidence="2">The sequence shown here is derived from an EMBL/GenBank/DDBJ whole genome shotgun (WGS) entry which is preliminary data.</text>
</comment>
<dbReference type="AlphaFoldDB" id="A0A3N6LVC0"/>
<name>A0A3N6LVC0_9EURY</name>
<sequence length="85" mass="9129">MEYSRESVLRAGSGDVPVLSSDAVGAVTSFLSFHAGPSATRTPRVRIASELPFLRDIRVDTDGDRSCAEKPPTELSALVVSHTRE</sequence>
<evidence type="ECO:0000256" key="1">
    <source>
        <dbReference type="SAM" id="MobiDB-lite"/>
    </source>
</evidence>
<accession>A0A3N6LVC0</accession>
<evidence type="ECO:0000313" key="3">
    <source>
        <dbReference type="Proteomes" id="UP000273828"/>
    </source>
</evidence>
<feature type="region of interest" description="Disordered" evidence="1">
    <location>
        <begin position="63"/>
        <end position="85"/>
    </location>
</feature>
<protein>
    <submittedName>
        <fullName evidence="2">Uncharacterized protein</fullName>
    </submittedName>
</protein>
<reference evidence="2 3" key="1">
    <citation type="submission" date="2018-10" db="EMBL/GenBank/DDBJ databases">
        <title>Natrarchaeobius chitinivorans gen. nov., sp. nov., and Natrarchaeobius haloalkaliphilus sp. nov., alkaliphilic, chitin-utilizing haloarchaea from hypersaline alkaline lakes.</title>
        <authorList>
            <person name="Sorokin D.Y."/>
            <person name="Elcheninov A.G."/>
            <person name="Kostrikina N.A."/>
            <person name="Bale N.J."/>
            <person name="Sinninghe Damste J.S."/>
            <person name="Khijniak T.V."/>
            <person name="Kublanov I.V."/>
            <person name="Toshchakov S.V."/>
        </authorList>
    </citation>
    <scope>NUCLEOTIDE SEQUENCE [LARGE SCALE GENOMIC DNA]</scope>
    <source>
        <strain evidence="2 3">AArcht-Sl</strain>
    </source>
</reference>
<gene>
    <name evidence="2" type="ORF">EA462_06650</name>
</gene>
<dbReference type="Proteomes" id="UP000273828">
    <property type="component" value="Unassembled WGS sequence"/>
</dbReference>
<keyword evidence="3" id="KW-1185">Reference proteome</keyword>
<organism evidence="2 3">
    <name type="scientific">Natrarchaeobius halalkaliphilus</name>
    <dbReference type="NCBI Taxonomy" id="1679091"/>
    <lineage>
        <taxon>Archaea</taxon>
        <taxon>Methanobacteriati</taxon>
        <taxon>Methanobacteriota</taxon>
        <taxon>Stenosarchaea group</taxon>
        <taxon>Halobacteria</taxon>
        <taxon>Halobacteriales</taxon>
        <taxon>Natrialbaceae</taxon>
        <taxon>Natrarchaeobius</taxon>
    </lineage>
</organism>
<feature type="compositionally biased region" description="Basic and acidic residues" evidence="1">
    <location>
        <begin position="63"/>
        <end position="72"/>
    </location>
</feature>